<dbReference type="AlphaFoldDB" id="A0AAD0W2U1"/>
<reference evidence="1 2" key="1">
    <citation type="submission" date="2018-08" db="EMBL/GenBank/DDBJ databases">
        <title>Whole Genome Sequences of Two Pseudoalteromonas piscicida Strains, DE1-A and DE2-A, which Exhibit Strong Antibacterial Activity against Vibrio vulnificus.</title>
        <authorList>
            <person name="Richards G.P."/>
            <person name="Needleman D.S."/>
            <person name="Watson M.A."/>
            <person name="Polson S.W."/>
        </authorList>
    </citation>
    <scope>NUCLEOTIDE SEQUENCE [LARGE SCALE GENOMIC DNA]</scope>
    <source>
        <strain evidence="1 2">DE2-A</strain>
    </source>
</reference>
<dbReference type="RefSeq" id="WP_088531232.1">
    <property type="nucleotide sequence ID" value="NZ_CP021646.1"/>
</dbReference>
<evidence type="ECO:0000313" key="1">
    <source>
        <dbReference type="EMBL" id="AXR01595.1"/>
    </source>
</evidence>
<protein>
    <submittedName>
        <fullName evidence="1">Uncharacterized protein</fullName>
    </submittedName>
</protein>
<name>A0AAD0W2U1_PSEO7</name>
<dbReference type="EMBL" id="CP031761">
    <property type="protein sequence ID" value="AXR01595.1"/>
    <property type="molecule type" value="Genomic_DNA"/>
</dbReference>
<organism evidence="1 2">
    <name type="scientific">Pseudoalteromonas piscicida</name>
    <dbReference type="NCBI Taxonomy" id="43662"/>
    <lineage>
        <taxon>Bacteria</taxon>
        <taxon>Pseudomonadati</taxon>
        <taxon>Pseudomonadota</taxon>
        <taxon>Gammaproteobacteria</taxon>
        <taxon>Alteromonadales</taxon>
        <taxon>Pseudoalteromonadaceae</taxon>
        <taxon>Pseudoalteromonas</taxon>
    </lineage>
</organism>
<evidence type="ECO:0000313" key="2">
    <source>
        <dbReference type="Proteomes" id="UP000258102"/>
    </source>
</evidence>
<accession>A0AAD0W2U1</accession>
<dbReference type="KEGG" id="ppis:B1L02_12180"/>
<dbReference type="Proteomes" id="UP000258102">
    <property type="component" value="Chromosome 1"/>
</dbReference>
<proteinExistence type="predicted"/>
<gene>
    <name evidence="1" type="ORF">D0511_05550</name>
</gene>
<sequence>MTVLNTETRSKKLYYRRASWQAKTKTSLEKMIIAAHEQFPSSGERTFARIGGEVQCSSSQVKDEHKGIYLHITSYKPGEEASILDNDKTKSECDTDIYAAPEGKEFLDGDLFAYIRNNHVLFCSSSLREAGLQYYLRKILAKYGKPEVGHTLTLASIADSNKLKVIRKEGVKAIDLNMSLYNASLLRLEETDKKSHGLMNKVYEEFSRVFAEDPENSEMTEMENVDVRVSLRFDGKNAHHKRKTPEFGATGKKHLKLAAEKIVHEYDPENEVGLGFEIITYGDTKISPHEIQISSHDKISKQGKSVTKVDAWQKLRTYYNDLKDKGILNQ</sequence>